<feature type="transmembrane region" description="Helical" evidence="1">
    <location>
        <begin position="85"/>
        <end position="104"/>
    </location>
</feature>
<dbReference type="GO" id="GO:0005227">
    <property type="term" value="F:calcium-activated cation channel activity"/>
    <property type="evidence" value="ECO:0007669"/>
    <property type="project" value="InterPro"/>
</dbReference>
<keyword evidence="1" id="KW-0472">Membrane</keyword>
<evidence type="ECO:0008006" key="3">
    <source>
        <dbReference type="Google" id="ProtNLM"/>
    </source>
</evidence>
<dbReference type="PANTHER" id="PTHR13018">
    <property type="entry name" value="PROBABLE MEMBRANE PROTEIN DUF221-RELATED"/>
    <property type="match status" value="1"/>
</dbReference>
<feature type="transmembrane region" description="Helical" evidence="1">
    <location>
        <begin position="569"/>
        <end position="592"/>
    </location>
</feature>
<proteinExistence type="predicted"/>
<feature type="transmembrane region" description="Helical" evidence="1">
    <location>
        <begin position="436"/>
        <end position="457"/>
    </location>
</feature>
<sequence length="831" mass="94091">MVVSMVVMGLLMMALVQVLIGLVVFQIYIKKTSQIVAPNNPNSRIGLADNVWKFLEAIQKLNEEASTINIDAKLALSLSRLRCKIASISFVIVGGPALFLYNLGSTSYGFLSLEDLASDSSDDSVQSRLWIVVWSGYLSCLAFFWLCRYEHKIASKIIRDALKKAPAHHYVILATNKGKTLEQSFPAAYSIQHIETISLSRTIEMEGKKEEQKFPPKSLPWFWSEGSSPLAPYISPIAAFGKWLQMRRDRFELGLQGALNEYVAWLRICAHRQERNKIGCRMACEVARQRVKNKLLNRENKVIGEYAFVSFDSLRAKRKAMKDECYVGPAAEPRDIVWERLERESHGFSCSSRLHNFLKPVCILIASALIAFLQLVGLIIIGKTNHPLALMMAGVMPATLHGIIISFIINILAFFEIYHPRACTKSEGEKILSFETSIISIIFFYMLPTVTAAITFVKFCGDINMVPMGKTSKIHSQQPIGNKLLEAALLQQLPAISSISSSSLLLLKSVELFVMRALRLPAYVSWRFALNRIKIFRNLSSVASFRRQRALRLQSERITFFVDSIWENFALSIGISMAAITPLASVLAAIYLHTSRYVRRYEYLCIKIPNYETNGLSIWPTGIFEIQFAIFAGICIHFLVLLFSGSLIHIIMLLPLFCLHGYFFFSFSSISSLSLNLSEEDEYLLDTIRPQEIIHRAHDFLASEQAWQNRMAPPSQHPRISALSTDFYPGDKITMNEHLSDIHDRLESLSAWINRYDSSTFVPTFFSSTHNLEYYDHNDSGDDLENENDVISSVPQQKKYEQHDVVYNAPTLVKIQDAVWRKMNAVAASSS</sequence>
<dbReference type="PANTHER" id="PTHR13018:SF5">
    <property type="entry name" value="RE44586P"/>
    <property type="match status" value="1"/>
</dbReference>
<protein>
    <recommendedName>
        <fullName evidence="3">CSC1/OSCA1-like 7TM region domain-containing protein</fullName>
    </recommendedName>
</protein>
<evidence type="ECO:0000256" key="1">
    <source>
        <dbReference type="SAM" id="Phobius"/>
    </source>
</evidence>
<feature type="transmembrane region" description="Helical" evidence="1">
    <location>
        <begin position="361"/>
        <end position="382"/>
    </location>
</feature>
<dbReference type="EMBL" id="HBIJ01017005">
    <property type="protein sequence ID" value="CAE0370543.1"/>
    <property type="molecule type" value="Transcribed_RNA"/>
</dbReference>
<dbReference type="GO" id="GO:0005886">
    <property type="term" value="C:plasma membrane"/>
    <property type="evidence" value="ECO:0007669"/>
    <property type="project" value="TreeGrafter"/>
</dbReference>
<organism evidence="2">
    <name type="scientific">Aureoumbra lagunensis</name>
    <dbReference type="NCBI Taxonomy" id="44058"/>
    <lineage>
        <taxon>Eukaryota</taxon>
        <taxon>Sar</taxon>
        <taxon>Stramenopiles</taxon>
        <taxon>Ochrophyta</taxon>
        <taxon>Pelagophyceae</taxon>
        <taxon>Pelagomonadales</taxon>
        <taxon>Aureoumbra</taxon>
    </lineage>
</organism>
<evidence type="ECO:0000313" key="2">
    <source>
        <dbReference type="EMBL" id="CAE0370543.1"/>
    </source>
</evidence>
<accession>A0A7S3NIS4</accession>
<dbReference type="InterPro" id="IPR045122">
    <property type="entry name" value="Csc1-like"/>
</dbReference>
<name>A0A7S3NIS4_9STRA</name>
<feature type="transmembrane region" description="Helical" evidence="1">
    <location>
        <begin position="129"/>
        <end position="147"/>
    </location>
</feature>
<gene>
    <name evidence="2" type="ORF">ALAG00032_LOCUS11321</name>
</gene>
<reference evidence="2" key="1">
    <citation type="submission" date="2021-01" db="EMBL/GenBank/DDBJ databases">
        <authorList>
            <person name="Corre E."/>
            <person name="Pelletier E."/>
            <person name="Niang G."/>
            <person name="Scheremetjew M."/>
            <person name="Finn R."/>
            <person name="Kale V."/>
            <person name="Holt S."/>
            <person name="Cochrane G."/>
            <person name="Meng A."/>
            <person name="Brown T."/>
            <person name="Cohen L."/>
        </authorList>
    </citation>
    <scope>NUCLEOTIDE SEQUENCE</scope>
    <source>
        <strain evidence="2">CCMP1510</strain>
    </source>
</reference>
<dbReference type="AlphaFoldDB" id="A0A7S3NIS4"/>
<keyword evidence="1" id="KW-1133">Transmembrane helix</keyword>
<feature type="transmembrane region" description="Helical" evidence="1">
    <location>
        <begin position="388"/>
        <end position="415"/>
    </location>
</feature>
<keyword evidence="1" id="KW-0812">Transmembrane</keyword>
<feature type="transmembrane region" description="Helical" evidence="1">
    <location>
        <begin position="616"/>
        <end position="640"/>
    </location>
</feature>
<feature type="transmembrane region" description="Helical" evidence="1">
    <location>
        <begin position="6"/>
        <end position="29"/>
    </location>
</feature>